<feature type="compositionally biased region" description="Polar residues" evidence="1">
    <location>
        <begin position="81"/>
        <end position="93"/>
    </location>
</feature>
<accession>A0ABV0Y147</accession>
<dbReference type="PROSITE" id="PS50106">
    <property type="entry name" value="PDZ"/>
    <property type="match status" value="2"/>
</dbReference>
<dbReference type="CDD" id="cd06672">
    <property type="entry name" value="PDZ8_MUPP1-PDZ7_PATJ-PDZ2_INAD-like"/>
    <property type="match status" value="1"/>
</dbReference>
<reference evidence="3 4" key="1">
    <citation type="submission" date="2021-06" db="EMBL/GenBank/DDBJ databases">
        <authorList>
            <person name="Palmer J.M."/>
        </authorList>
    </citation>
    <scope>NUCLEOTIDE SEQUENCE [LARGE SCALE GENOMIC DNA]</scope>
    <source>
        <strain evidence="3 4">AS_MEX2019</strain>
        <tissue evidence="3">Muscle</tissue>
    </source>
</reference>
<dbReference type="InterPro" id="IPR036034">
    <property type="entry name" value="PDZ_sf"/>
</dbReference>
<feature type="region of interest" description="Disordered" evidence="1">
    <location>
        <begin position="128"/>
        <end position="168"/>
    </location>
</feature>
<proteinExistence type="predicted"/>
<feature type="domain" description="PDZ" evidence="2">
    <location>
        <begin position="203"/>
        <end position="295"/>
    </location>
</feature>
<dbReference type="Gene3D" id="2.30.42.10">
    <property type="match status" value="2"/>
</dbReference>
<feature type="compositionally biased region" description="Low complexity" evidence="1">
    <location>
        <begin position="57"/>
        <end position="68"/>
    </location>
</feature>
<evidence type="ECO:0000313" key="4">
    <source>
        <dbReference type="Proteomes" id="UP001469553"/>
    </source>
</evidence>
<dbReference type="SUPFAM" id="SSF50156">
    <property type="entry name" value="PDZ domain-like"/>
    <property type="match status" value="2"/>
</dbReference>
<feature type="domain" description="PDZ" evidence="2">
    <location>
        <begin position="394"/>
        <end position="481"/>
    </location>
</feature>
<evidence type="ECO:0000313" key="3">
    <source>
        <dbReference type="EMBL" id="MEQ2287436.1"/>
    </source>
</evidence>
<feature type="compositionally biased region" description="Polar residues" evidence="1">
    <location>
        <begin position="128"/>
        <end position="146"/>
    </location>
</feature>
<sequence length="549" mass="59212">MGLTLLCGDLSRILAANISQILRTEIPLTAVYCKITYVPAHQVDEHRTRLCLPPLASISTDSPSSSPTLPAPYPEPASGPARNSSPPASSTLRLSASVKYKTTAPDPPTVRATVSFKAFKGPAIVPTITPSSDTSWQLPKSLQIPPNSKEKEKDGDTVRESGDKTNEDVRVKNPEVKIKVDGKEEDNKELCSHVAWSWDQPKSVQLTRAPSQSLGISIMGGRGMGRRLSSGEMMRGVFIKHISPDSPAALNGTLRVGDRILEVSGVDLRDASHEQAVEAIRRAGDTVVLLIQSGLNRAQSPNPINHERLSTTLLSYSHNNKEAETLSSLFLSLSPANPFTPTPFKASSPTSDRMDRRSPVNVTTAATAAVEDGDDTSRKKMLQRYGSLSGKLHMIELEKDPAAHGLGIRLAGNEEGSRARMCVYVEGIDPGGPAALDGRIQVGDELLEINGQILYGRSHQNASTIINNAPSKVKIILIRNKAGQMLRRIKRECEDTVNSKTDAAEGESHGIEHIILPQDYAGLGLCLGEDHSKRGVVIRSLIQHGTASK</sequence>
<evidence type="ECO:0000256" key="1">
    <source>
        <dbReference type="SAM" id="MobiDB-lite"/>
    </source>
</evidence>
<name>A0ABV0Y147_9TELE</name>
<feature type="region of interest" description="Disordered" evidence="1">
    <location>
        <begin position="57"/>
        <end position="93"/>
    </location>
</feature>
<dbReference type="SMART" id="SM00228">
    <property type="entry name" value="PDZ"/>
    <property type="match status" value="2"/>
</dbReference>
<dbReference type="InterPro" id="IPR051342">
    <property type="entry name" value="PDZ_scaffold"/>
</dbReference>
<evidence type="ECO:0000259" key="2">
    <source>
        <dbReference type="PROSITE" id="PS50106"/>
    </source>
</evidence>
<keyword evidence="4" id="KW-1185">Reference proteome</keyword>
<feature type="compositionally biased region" description="Basic and acidic residues" evidence="1">
    <location>
        <begin position="148"/>
        <end position="168"/>
    </location>
</feature>
<protein>
    <recommendedName>
        <fullName evidence="2">PDZ domain-containing protein</fullName>
    </recommendedName>
</protein>
<dbReference type="CDD" id="cd06671">
    <property type="entry name" value="PDZ7_MUPP1-PD6_PATJ-like"/>
    <property type="match status" value="1"/>
</dbReference>
<dbReference type="Pfam" id="PF00595">
    <property type="entry name" value="PDZ"/>
    <property type="match status" value="2"/>
</dbReference>
<comment type="caution">
    <text evidence="3">The sequence shown here is derived from an EMBL/GenBank/DDBJ whole genome shotgun (WGS) entry which is preliminary data.</text>
</comment>
<feature type="region of interest" description="Disordered" evidence="1">
    <location>
        <begin position="341"/>
        <end position="361"/>
    </location>
</feature>
<feature type="compositionally biased region" description="Polar residues" evidence="1">
    <location>
        <begin position="341"/>
        <end position="351"/>
    </location>
</feature>
<feature type="non-terminal residue" evidence="3">
    <location>
        <position position="549"/>
    </location>
</feature>
<dbReference type="Proteomes" id="UP001469553">
    <property type="component" value="Unassembled WGS sequence"/>
</dbReference>
<dbReference type="InterPro" id="IPR001478">
    <property type="entry name" value="PDZ"/>
</dbReference>
<dbReference type="PANTHER" id="PTHR19964:SF89">
    <property type="entry name" value="INACTIVATION-NO-AFTER-POTENTIAL D PROTEIN-LIKE PROTEIN"/>
    <property type="match status" value="1"/>
</dbReference>
<organism evidence="3 4">
    <name type="scientific">Ameca splendens</name>
    <dbReference type="NCBI Taxonomy" id="208324"/>
    <lineage>
        <taxon>Eukaryota</taxon>
        <taxon>Metazoa</taxon>
        <taxon>Chordata</taxon>
        <taxon>Craniata</taxon>
        <taxon>Vertebrata</taxon>
        <taxon>Euteleostomi</taxon>
        <taxon>Actinopterygii</taxon>
        <taxon>Neopterygii</taxon>
        <taxon>Teleostei</taxon>
        <taxon>Neoteleostei</taxon>
        <taxon>Acanthomorphata</taxon>
        <taxon>Ovalentaria</taxon>
        <taxon>Atherinomorphae</taxon>
        <taxon>Cyprinodontiformes</taxon>
        <taxon>Goodeidae</taxon>
        <taxon>Ameca</taxon>
    </lineage>
</organism>
<dbReference type="EMBL" id="JAHRIP010019602">
    <property type="protein sequence ID" value="MEQ2287436.1"/>
    <property type="molecule type" value="Genomic_DNA"/>
</dbReference>
<gene>
    <name evidence="3" type="ORF">AMECASPLE_012537</name>
</gene>
<dbReference type="PANTHER" id="PTHR19964">
    <property type="entry name" value="MULTIPLE PDZ DOMAIN PROTEIN"/>
    <property type="match status" value="1"/>
</dbReference>